<reference evidence="1 2" key="1">
    <citation type="submission" date="2019-07" db="EMBL/GenBank/DDBJ databases">
        <title>Whole genome shotgun sequence of Aneurinibacillus danicus NBRC 102444.</title>
        <authorList>
            <person name="Hosoyama A."/>
            <person name="Uohara A."/>
            <person name="Ohji S."/>
            <person name="Ichikawa N."/>
        </authorList>
    </citation>
    <scope>NUCLEOTIDE SEQUENCE [LARGE SCALE GENOMIC DNA]</scope>
    <source>
        <strain evidence="1 2">NBRC 102444</strain>
    </source>
</reference>
<gene>
    <name evidence="1" type="ORF">ADA01nite_40490</name>
</gene>
<comment type="caution">
    <text evidence="1">The sequence shown here is derived from an EMBL/GenBank/DDBJ whole genome shotgun (WGS) entry which is preliminary data.</text>
</comment>
<accession>A0A511VCL3</accession>
<organism evidence="1 2">
    <name type="scientific">Aneurinibacillus danicus</name>
    <dbReference type="NCBI Taxonomy" id="267746"/>
    <lineage>
        <taxon>Bacteria</taxon>
        <taxon>Bacillati</taxon>
        <taxon>Bacillota</taxon>
        <taxon>Bacilli</taxon>
        <taxon>Bacillales</taxon>
        <taxon>Paenibacillaceae</taxon>
        <taxon>Aneurinibacillus group</taxon>
        <taxon>Aneurinibacillus</taxon>
    </lineage>
</organism>
<dbReference type="EMBL" id="BJXX01000202">
    <property type="protein sequence ID" value="GEN36589.1"/>
    <property type="molecule type" value="Genomic_DNA"/>
</dbReference>
<evidence type="ECO:0000313" key="1">
    <source>
        <dbReference type="EMBL" id="GEN36589.1"/>
    </source>
</evidence>
<dbReference type="RefSeq" id="WP_146812225.1">
    <property type="nucleotide sequence ID" value="NZ_BJXX01000202.1"/>
</dbReference>
<evidence type="ECO:0000313" key="2">
    <source>
        <dbReference type="Proteomes" id="UP000321157"/>
    </source>
</evidence>
<dbReference type="OrthoDB" id="2883779at2"/>
<proteinExistence type="predicted"/>
<protein>
    <submittedName>
        <fullName evidence="1">Uncharacterized protein</fullName>
    </submittedName>
</protein>
<dbReference type="Proteomes" id="UP000321157">
    <property type="component" value="Unassembled WGS sequence"/>
</dbReference>
<name>A0A511VCL3_9BACL</name>
<dbReference type="AlphaFoldDB" id="A0A511VCL3"/>
<sequence length="111" mass="13233">MSDALTSPTHITIPEHLYGSQYWRPVIYLFTQHTKLRQYIHYVDFKGERIDVTKLKRAARVWSQSEKFILSLALHCFNERNKINLGDMDYLDSYHKRMVFEALHLRYGGRG</sequence>
<keyword evidence="2" id="KW-1185">Reference proteome</keyword>